<dbReference type="OrthoDB" id="9814800at2"/>
<sequence>MAQIFRPGADTLARVVLAGIAVVPVLAVGMATTLWRSPYATAQDVTREQPVPFSHEHHVGGLGIDCRYCHTSVEKAAFAGIPPTETCMSCHSQIWTNAPMLAPVRTSLAEGRPLVWRRVHALPDYVYFNHSVHVAKGVGCATCHGAVQTMKLVRQVAPLTMGWCLDCHRNPAPNLRPREAVFDMIWTPPDDQAEQGARLAAAYHVKSPVRLSECSICHR</sequence>
<dbReference type="PANTHER" id="PTHR39425">
    <property type="entry name" value="LIPOPROTEIN CYTOCHROME C"/>
    <property type="match status" value="1"/>
</dbReference>
<dbReference type="RefSeq" id="WP_048446914.1">
    <property type="nucleotide sequence ID" value="NZ_LABY01000184.1"/>
</dbReference>
<dbReference type="InterPro" id="IPR036280">
    <property type="entry name" value="Multihaem_cyt_sf"/>
</dbReference>
<accession>A0A0J6S9R7</accession>
<keyword evidence="1" id="KW-0472">Membrane</keyword>
<dbReference type="PATRIC" id="fig|298794.3.peg.2547"/>
<comment type="caution">
    <text evidence="2">The sequence shown here is derived from an EMBL/GenBank/DDBJ whole genome shotgun (WGS) entry which is preliminary data.</text>
</comment>
<name>A0A0J6S9R7_9HYPH</name>
<evidence type="ECO:0000313" key="3">
    <source>
        <dbReference type="Proteomes" id="UP000035955"/>
    </source>
</evidence>
<reference evidence="2 3" key="1">
    <citation type="submission" date="2015-03" db="EMBL/GenBank/DDBJ databases">
        <title>Genome sequencing of Methylobacterium variabile DSM 16961.</title>
        <authorList>
            <person name="Chaudhry V."/>
            <person name="Patil P.B."/>
        </authorList>
    </citation>
    <scope>NUCLEOTIDE SEQUENCE [LARGE SCALE GENOMIC DNA]</scope>
    <source>
        <strain evidence="2 3">DSM 16961</strain>
    </source>
</reference>
<keyword evidence="1" id="KW-1133">Transmembrane helix</keyword>
<dbReference type="CDD" id="cd08168">
    <property type="entry name" value="Cytochrom_C3"/>
    <property type="match status" value="1"/>
</dbReference>
<dbReference type="SUPFAM" id="SSF48695">
    <property type="entry name" value="Multiheme cytochromes"/>
    <property type="match status" value="1"/>
</dbReference>
<dbReference type="AlphaFoldDB" id="A0A0J6S9R7"/>
<keyword evidence="3" id="KW-1185">Reference proteome</keyword>
<evidence type="ECO:0000313" key="2">
    <source>
        <dbReference type="EMBL" id="KMO31960.1"/>
    </source>
</evidence>
<feature type="transmembrane region" description="Helical" evidence="1">
    <location>
        <begin position="12"/>
        <end position="35"/>
    </location>
</feature>
<dbReference type="Gene3D" id="3.90.10.10">
    <property type="entry name" value="Cytochrome C3"/>
    <property type="match status" value="2"/>
</dbReference>
<evidence type="ECO:0000256" key="1">
    <source>
        <dbReference type="SAM" id="Phobius"/>
    </source>
</evidence>
<dbReference type="Proteomes" id="UP000035955">
    <property type="component" value="Unassembled WGS sequence"/>
</dbReference>
<organism evidence="2 3">
    <name type="scientific">Methylobacterium variabile</name>
    <dbReference type="NCBI Taxonomy" id="298794"/>
    <lineage>
        <taxon>Bacteria</taxon>
        <taxon>Pseudomonadati</taxon>
        <taxon>Pseudomonadota</taxon>
        <taxon>Alphaproteobacteria</taxon>
        <taxon>Hyphomicrobiales</taxon>
        <taxon>Methylobacteriaceae</taxon>
        <taxon>Methylobacterium</taxon>
    </lineage>
</organism>
<dbReference type="EMBL" id="LABY01000184">
    <property type="protein sequence ID" value="KMO31960.1"/>
    <property type="molecule type" value="Genomic_DNA"/>
</dbReference>
<proteinExistence type="predicted"/>
<dbReference type="PANTHER" id="PTHR39425:SF1">
    <property type="entry name" value="CYTOCHROME C7-LIKE DOMAIN-CONTAINING PROTEIN"/>
    <property type="match status" value="1"/>
</dbReference>
<protein>
    <submittedName>
        <fullName evidence="2">Cytochrome C</fullName>
    </submittedName>
</protein>
<keyword evidence="1" id="KW-0812">Transmembrane</keyword>
<gene>
    <name evidence="2" type="ORF">VQ02_24890</name>
</gene>